<protein>
    <submittedName>
        <fullName evidence="3">Transcription factor interactor and regulator CCHC(Zn) family</fullName>
    </submittedName>
</protein>
<organism evidence="3 4">
    <name type="scientific">Helianthus annuus</name>
    <name type="common">Common sunflower</name>
    <dbReference type="NCBI Taxonomy" id="4232"/>
    <lineage>
        <taxon>Eukaryota</taxon>
        <taxon>Viridiplantae</taxon>
        <taxon>Streptophyta</taxon>
        <taxon>Embryophyta</taxon>
        <taxon>Tracheophyta</taxon>
        <taxon>Spermatophyta</taxon>
        <taxon>Magnoliopsida</taxon>
        <taxon>eudicotyledons</taxon>
        <taxon>Gunneridae</taxon>
        <taxon>Pentapetalae</taxon>
        <taxon>asterids</taxon>
        <taxon>campanulids</taxon>
        <taxon>Asterales</taxon>
        <taxon>Asteraceae</taxon>
        <taxon>Asteroideae</taxon>
        <taxon>Heliantheae alliance</taxon>
        <taxon>Heliantheae</taxon>
        <taxon>Helianthus</taxon>
    </lineage>
</organism>
<dbReference type="Gramene" id="mRNA:HanXRQr2_Chr11g0491631">
    <property type="protein sequence ID" value="CDS:HanXRQr2_Chr11g0491631.1"/>
    <property type="gene ID" value="HanXRQr2_Chr11g0491631"/>
</dbReference>
<evidence type="ECO:0000313" key="3">
    <source>
        <dbReference type="EMBL" id="KAF5782104.1"/>
    </source>
</evidence>
<accession>A0A9K3N020</accession>
<dbReference type="Gene3D" id="4.10.60.10">
    <property type="entry name" value="Zinc finger, CCHC-type"/>
    <property type="match status" value="1"/>
</dbReference>
<dbReference type="PROSITE" id="PS50158">
    <property type="entry name" value="ZF_CCHC"/>
    <property type="match status" value="1"/>
</dbReference>
<dbReference type="GO" id="GO:0003676">
    <property type="term" value="F:nucleic acid binding"/>
    <property type="evidence" value="ECO:0007669"/>
    <property type="project" value="InterPro"/>
</dbReference>
<dbReference type="SUPFAM" id="SSF57756">
    <property type="entry name" value="Retrovirus zinc finger-like domains"/>
    <property type="match status" value="1"/>
</dbReference>
<keyword evidence="1" id="KW-0479">Metal-binding</keyword>
<dbReference type="GO" id="GO:0008270">
    <property type="term" value="F:zinc ion binding"/>
    <property type="evidence" value="ECO:0007669"/>
    <property type="project" value="UniProtKB-KW"/>
</dbReference>
<feature type="domain" description="CCHC-type" evidence="2">
    <location>
        <begin position="90"/>
        <end position="103"/>
    </location>
</feature>
<proteinExistence type="predicted"/>
<keyword evidence="1" id="KW-0863">Zinc-finger</keyword>
<dbReference type="InterPro" id="IPR036875">
    <property type="entry name" value="Znf_CCHC_sf"/>
</dbReference>
<keyword evidence="4" id="KW-1185">Reference proteome</keyword>
<dbReference type="Proteomes" id="UP000215914">
    <property type="component" value="Unassembled WGS sequence"/>
</dbReference>
<dbReference type="InterPro" id="IPR001878">
    <property type="entry name" value="Znf_CCHC"/>
</dbReference>
<keyword evidence="1" id="KW-0862">Zinc</keyword>
<dbReference type="AlphaFoldDB" id="A0A9K3N020"/>
<dbReference type="EMBL" id="MNCJ02000326">
    <property type="protein sequence ID" value="KAF5782104.1"/>
    <property type="molecule type" value="Genomic_DNA"/>
</dbReference>
<evidence type="ECO:0000256" key="1">
    <source>
        <dbReference type="PROSITE-ProRule" id="PRU00047"/>
    </source>
</evidence>
<evidence type="ECO:0000313" key="4">
    <source>
        <dbReference type="Proteomes" id="UP000215914"/>
    </source>
</evidence>
<gene>
    <name evidence="3" type="ORF">HanXRQr2_Chr11g0491631</name>
</gene>
<name>A0A9K3N020_HELAN</name>
<evidence type="ECO:0000259" key="2">
    <source>
        <dbReference type="PROSITE" id="PS50158"/>
    </source>
</evidence>
<reference evidence="3" key="1">
    <citation type="journal article" date="2017" name="Nature">
        <title>The sunflower genome provides insights into oil metabolism, flowering and Asterid evolution.</title>
        <authorList>
            <person name="Badouin H."/>
            <person name="Gouzy J."/>
            <person name="Grassa C.J."/>
            <person name="Murat F."/>
            <person name="Staton S.E."/>
            <person name="Cottret L."/>
            <person name="Lelandais-Briere C."/>
            <person name="Owens G.L."/>
            <person name="Carrere S."/>
            <person name="Mayjonade B."/>
            <person name="Legrand L."/>
            <person name="Gill N."/>
            <person name="Kane N.C."/>
            <person name="Bowers J.E."/>
            <person name="Hubner S."/>
            <person name="Bellec A."/>
            <person name="Berard A."/>
            <person name="Berges H."/>
            <person name="Blanchet N."/>
            <person name="Boniface M.C."/>
            <person name="Brunel D."/>
            <person name="Catrice O."/>
            <person name="Chaidir N."/>
            <person name="Claudel C."/>
            <person name="Donnadieu C."/>
            <person name="Faraut T."/>
            <person name="Fievet G."/>
            <person name="Helmstetter N."/>
            <person name="King M."/>
            <person name="Knapp S.J."/>
            <person name="Lai Z."/>
            <person name="Le Paslier M.C."/>
            <person name="Lippi Y."/>
            <person name="Lorenzon L."/>
            <person name="Mandel J.R."/>
            <person name="Marage G."/>
            <person name="Marchand G."/>
            <person name="Marquand E."/>
            <person name="Bret-Mestries E."/>
            <person name="Morien E."/>
            <person name="Nambeesan S."/>
            <person name="Nguyen T."/>
            <person name="Pegot-Espagnet P."/>
            <person name="Pouilly N."/>
            <person name="Raftis F."/>
            <person name="Sallet E."/>
            <person name="Schiex T."/>
            <person name="Thomas J."/>
            <person name="Vandecasteele C."/>
            <person name="Vares D."/>
            <person name="Vear F."/>
            <person name="Vautrin S."/>
            <person name="Crespi M."/>
            <person name="Mangin B."/>
            <person name="Burke J.M."/>
            <person name="Salse J."/>
            <person name="Munos S."/>
            <person name="Vincourt P."/>
            <person name="Rieseberg L.H."/>
            <person name="Langlade N.B."/>
        </authorList>
    </citation>
    <scope>NUCLEOTIDE SEQUENCE</scope>
    <source>
        <tissue evidence="3">Leaves</tissue>
    </source>
</reference>
<reference evidence="3" key="2">
    <citation type="submission" date="2020-06" db="EMBL/GenBank/DDBJ databases">
        <title>Helianthus annuus Genome sequencing and assembly Release 2.</title>
        <authorList>
            <person name="Gouzy J."/>
            <person name="Langlade N."/>
            <person name="Munos S."/>
        </authorList>
    </citation>
    <scope>NUCLEOTIDE SEQUENCE</scope>
    <source>
        <tissue evidence="3">Leaves</tissue>
    </source>
</reference>
<comment type="caution">
    <text evidence="3">The sequence shown here is derived from an EMBL/GenBank/DDBJ whole genome shotgun (WGS) entry which is preliminary data.</text>
</comment>
<sequence>MSINAAKQKMSFLASILESYESLLAGRIGNPEMTKEDYDQIDPEEIELIDIRWCLASGIRRAQCFMEITGRQCLDGSNTKLGFDKSKVACFQCKQKGHFKRECVNREVADHINPFHDDYYKKAIYHKNNEQLARSTLKQISEGSSREQTQDLVTTLDDEGFNWNKYLLKEKLAFVAEKKILQEKTLSERQFADIRLDEMQKAYDEAGRIGRWDKKRECYTDYKGNPIVDSSKVVYEDLLAVIPLSGEYYLKKDADKDYLSKLDKEIREVMTASLRKRDEERLQKNVEKMVDESKKTVEVGSGEGEQKDDESLKKIEEKVGEISQEKTCEKLKKPAGDAVAKKQQMIEEDQKHVAKEAEVPKTEVVTQTESSKLLNIIDNKTDEQCKKCMETCNACTENDKKKNIYKTKDMERSKIERVFNDKCK</sequence>